<dbReference type="InterPro" id="IPR002575">
    <property type="entry name" value="Aminoglycoside_PTrfase"/>
</dbReference>
<dbReference type="Pfam" id="PF01636">
    <property type="entry name" value="APH"/>
    <property type="match status" value="1"/>
</dbReference>
<dbReference type="EMBL" id="VGLS01000893">
    <property type="protein sequence ID" value="MBM3226393.1"/>
    <property type="molecule type" value="Genomic_DNA"/>
</dbReference>
<name>A0A938B667_UNCTE</name>
<dbReference type="Proteomes" id="UP000712673">
    <property type="component" value="Unassembled WGS sequence"/>
</dbReference>
<dbReference type="AlphaFoldDB" id="A0A938B667"/>
<evidence type="ECO:0000313" key="2">
    <source>
        <dbReference type="EMBL" id="MBM3226393.1"/>
    </source>
</evidence>
<dbReference type="InterPro" id="IPR011009">
    <property type="entry name" value="Kinase-like_dom_sf"/>
</dbReference>
<dbReference type="SUPFAM" id="SSF56112">
    <property type="entry name" value="Protein kinase-like (PK-like)"/>
    <property type="match status" value="1"/>
</dbReference>
<gene>
    <name evidence="2" type="ORF">FJZ47_21730</name>
</gene>
<protein>
    <recommendedName>
        <fullName evidence="1">Aminoglycoside phosphotransferase domain-containing protein</fullName>
    </recommendedName>
</protein>
<dbReference type="Gene3D" id="3.30.200.20">
    <property type="entry name" value="Phosphorylase Kinase, domain 1"/>
    <property type="match status" value="1"/>
</dbReference>
<sequence>MRPGILLWHMIANLLPCDVKRNPVPMPTYPTVSMTLVQPFVQQLFPAMTSPPQITPLAADASTRRYFRLHWDTVVAGCPASCVLMVCDPWPPEATPDFLTVGQHLQTHNVRVPVVYGVMPHAGLMCLEDYGDRTLASQWQDGEPTERLAWGQRAIDELVKMHTSGTQQVNLACPAFTLAFDVPKLLSELQYFRQHALMGLWQQPLSPTACEELDAAFTTLCELLAAAPRYFCHRDYHGWNIMVRDGAVGVLDFQDARMGPQPYDLASLLTDRGTPALLGEAAMTALCTYYRERLEAETGQALDRQVFGELFDSVAIQRCLKATGTFAAMAVVQQRPQYLPYIAPTLTYLRPLIQRYQILQPLARLLGQYIPAWQS</sequence>
<accession>A0A938B667</accession>
<reference evidence="2" key="1">
    <citation type="submission" date="2019-03" db="EMBL/GenBank/DDBJ databases">
        <title>Lake Tanganyika Metagenome-Assembled Genomes (MAGs).</title>
        <authorList>
            <person name="Tran P."/>
        </authorList>
    </citation>
    <scope>NUCLEOTIDE SEQUENCE</scope>
    <source>
        <strain evidence="2">K_DeepCast_65m_m2_066</strain>
    </source>
</reference>
<organism evidence="2 3">
    <name type="scientific">Tectimicrobiota bacterium</name>
    <dbReference type="NCBI Taxonomy" id="2528274"/>
    <lineage>
        <taxon>Bacteria</taxon>
        <taxon>Pseudomonadati</taxon>
        <taxon>Nitrospinota/Tectimicrobiota group</taxon>
        <taxon>Candidatus Tectimicrobiota</taxon>
    </lineage>
</organism>
<feature type="domain" description="Aminoglycoside phosphotransferase" evidence="1">
    <location>
        <begin position="54"/>
        <end position="291"/>
    </location>
</feature>
<evidence type="ECO:0000313" key="3">
    <source>
        <dbReference type="Proteomes" id="UP000712673"/>
    </source>
</evidence>
<evidence type="ECO:0000259" key="1">
    <source>
        <dbReference type="Pfam" id="PF01636"/>
    </source>
</evidence>
<comment type="caution">
    <text evidence="2">The sequence shown here is derived from an EMBL/GenBank/DDBJ whole genome shotgun (WGS) entry which is preliminary data.</text>
</comment>
<proteinExistence type="predicted"/>
<dbReference type="Gene3D" id="3.90.1200.10">
    <property type="match status" value="1"/>
</dbReference>